<evidence type="ECO:0000313" key="3">
    <source>
        <dbReference type="Proteomes" id="UP000461585"/>
    </source>
</evidence>
<dbReference type="AlphaFoldDB" id="A0A7X5KME5"/>
<proteinExistence type="predicted"/>
<dbReference type="Pfam" id="PF00550">
    <property type="entry name" value="PP-binding"/>
    <property type="match status" value="1"/>
</dbReference>
<dbReference type="InterPro" id="IPR036736">
    <property type="entry name" value="ACP-like_sf"/>
</dbReference>
<dbReference type="Gene3D" id="1.10.1200.10">
    <property type="entry name" value="ACP-like"/>
    <property type="match status" value="1"/>
</dbReference>
<dbReference type="SUPFAM" id="SSF47336">
    <property type="entry name" value="ACP-like"/>
    <property type="match status" value="1"/>
</dbReference>
<evidence type="ECO:0000313" key="2">
    <source>
        <dbReference type="EMBL" id="NDL66869.1"/>
    </source>
</evidence>
<dbReference type="Proteomes" id="UP000461585">
    <property type="component" value="Unassembled WGS sequence"/>
</dbReference>
<feature type="domain" description="Carrier" evidence="1">
    <location>
        <begin position="1"/>
        <end position="77"/>
    </location>
</feature>
<protein>
    <submittedName>
        <fullName evidence="2">Acyl carrier protein</fullName>
    </submittedName>
</protein>
<comment type="caution">
    <text evidence="2">The sequence shown here is derived from an EMBL/GenBank/DDBJ whole genome shotgun (WGS) entry which is preliminary data.</text>
</comment>
<name>A0A7X5KME5_9FIRM</name>
<keyword evidence="3" id="KW-1185">Reference proteome</keyword>
<gene>
    <name evidence="2" type="ORF">GXN74_03795</name>
</gene>
<dbReference type="InterPro" id="IPR009081">
    <property type="entry name" value="PP-bd_ACP"/>
</dbReference>
<evidence type="ECO:0000259" key="1">
    <source>
        <dbReference type="PROSITE" id="PS50075"/>
    </source>
</evidence>
<dbReference type="EMBL" id="JAAEEH010000007">
    <property type="protein sequence ID" value="NDL66869.1"/>
    <property type="molecule type" value="Genomic_DNA"/>
</dbReference>
<accession>A0A7X5KME5</accession>
<dbReference type="PROSITE" id="PS50075">
    <property type="entry name" value="CARRIER"/>
    <property type="match status" value="1"/>
</dbReference>
<reference evidence="2 3" key="1">
    <citation type="submission" date="2020-01" db="EMBL/GenBank/DDBJ databases">
        <title>Anaeroalcalibacter tamaniensis gen. nov., sp. nov., moderately halophilic strictly anaerobic fermenter bacterium from mud volcano of Taman peninsula.</title>
        <authorList>
            <person name="Frolova A."/>
            <person name="Merkel A.Y."/>
            <person name="Slobodkin A.I."/>
        </authorList>
    </citation>
    <scope>NUCLEOTIDE SEQUENCE [LARGE SCALE GENOMIC DNA]</scope>
    <source>
        <strain evidence="2 3">F-3ap</strain>
    </source>
</reference>
<organism evidence="2 3">
    <name type="scientific">Anaerotalea alkaliphila</name>
    <dbReference type="NCBI Taxonomy" id="2662126"/>
    <lineage>
        <taxon>Bacteria</taxon>
        <taxon>Bacillati</taxon>
        <taxon>Bacillota</taxon>
        <taxon>Clostridia</taxon>
        <taxon>Eubacteriales</taxon>
        <taxon>Anaerotalea</taxon>
    </lineage>
</organism>
<sequence length="82" mass="9343">MDKGKRKFLSIIAEFTTYPAEDIEDRMHFVDDLGIDSLDLAQIILSVESEFDLDLGEDLDFNIETVGDAYALLKEKVEDLED</sequence>
<dbReference type="RefSeq" id="WP_162369598.1">
    <property type="nucleotide sequence ID" value="NZ_JAAEEH010000007.1"/>
</dbReference>